<feature type="region of interest" description="Disordered" evidence="1">
    <location>
        <begin position="44"/>
        <end position="69"/>
    </location>
</feature>
<evidence type="ECO:0000256" key="1">
    <source>
        <dbReference type="SAM" id="MobiDB-lite"/>
    </source>
</evidence>
<proteinExistence type="predicted"/>
<feature type="non-terminal residue" evidence="2">
    <location>
        <position position="96"/>
    </location>
</feature>
<accession>A0A1Y2ALJ2</accession>
<sequence>MANNDGTLTILIVCEEATRSHVVPYFEALQLLHLRGHRIVFGSNHENRPKSQIFSNGRQHARKKREPGRLAPLTERVSKTHAIPLGVEPNVNMNGI</sequence>
<dbReference type="AlphaFoldDB" id="A0A1Y2ALJ2"/>
<protein>
    <submittedName>
        <fullName evidence="2">Uncharacterized protein</fullName>
    </submittedName>
</protein>
<dbReference type="OrthoDB" id="2100656at2759"/>
<evidence type="ECO:0000313" key="3">
    <source>
        <dbReference type="Proteomes" id="UP000193642"/>
    </source>
</evidence>
<comment type="caution">
    <text evidence="2">The sequence shown here is derived from an EMBL/GenBank/DDBJ whole genome shotgun (WGS) entry which is preliminary data.</text>
</comment>
<keyword evidence="3" id="KW-1185">Reference proteome</keyword>
<dbReference type="Proteomes" id="UP000193642">
    <property type="component" value="Unassembled WGS sequence"/>
</dbReference>
<organism evidence="2 3">
    <name type="scientific">Rhizoclosmatium globosum</name>
    <dbReference type="NCBI Taxonomy" id="329046"/>
    <lineage>
        <taxon>Eukaryota</taxon>
        <taxon>Fungi</taxon>
        <taxon>Fungi incertae sedis</taxon>
        <taxon>Chytridiomycota</taxon>
        <taxon>Chytridiomycota incertae sedis</taxon>
        <taxon>Chytridiomycetes</taxon>
        <taxon>Chytridiales</taxon>
        <taxon>Chytriomycetaceae</taxon>
        <taxon>Rhizoclosmatium</taxon>
    </lineage>
</organism>
<gene>
    <name evidence="2" type="ORF">BCR33DRAFT_728059</name>
</gene>
<dbReference type="EMBL" id="MCGO01000160">
    <property type="protein sequence ID" value="ORY23449.1"/>
    <property type="molecule type" value="Genomic_DNA"/>
</dbReference>
<evidence type="ECO:0000313" key="2">
    <source>
        <dbReference type="EMBL" id="ORY23449.1"/>
    </source>
</evidence>
<reference evidence="2 3" key="1">
    <citation type="submission" date="2016-07" db="EMBL/GenBank/DDBJ databases">
        <title>Pervasive Adenine N6-methylation of Active Genes in Fungi.</title>
        <authorList>
            <consortium name="DOE Joint Genome Institute"/>
            <person name="Mondo S.J."/>
            <person name="Dannebaum R.O."/>
            <person name="Kuo R.C."/>
            <person name="Labutti K."/>
            <person name="Haridas S."/>
            <person name="Kuo A."/>
            <person name="Salamov A."/>
            <person name="Ahrendt S.R."/>
            <person name="Lipzen A."/>
            <person name="Sullivan W."/>
            <person name="Andreopoulos W.B."/>
            <person name="Clum A."/>
            <person name="Lindquist E."/>
            <person name="Daum C."/>
            <person name="Ramamoorthy G.K."/>
            <person name="Gryganskyi A."/>
            <person name="Culley D."/>
            <person name="Magnuson J.K."/>
            <person name="James T.Y."/>
            <person name="O'Malley M.A."/>
            <person name="Stajich J.E."/>
            <person name="Spatafora J.W."/>
            <person name="Visel A."/>
            <person name="Grigoriev I.V."/>
        </authorList>
    </citation>
    <scope>NUCLEOTIDE SEQUENCE [LARGE SCALE GENOMIC DNA]</scope>
    <source>
        <strain evidence="2 3">JEL800</strain>
    </source>
</reference>
<name>A0A1Y2ALJ2_9FUNG</name>